<evidence type="ECO:0000313" key="2">
    <source>
        <dbReference type="Proteomes" id="UP000256345"/>
    </source>
</evidence>
<dbReference type="Gene3D" id="3.40.47.10">
    <property type="match status" value="1"/>
</dbReference>
<comment type="caution">
    <text evidence="1">The sequence shown here is derived from an EMBL/GenBank/DDBJ whole genome shotgun (WGS) entry which is preliminary data.</text>
</comment>
<reference evidence="1 2" key="1">
    <citation type="submission" date="2018-08" db="EMBL/GenBank/DDBJ databases">
        <title>Genomic Encyclopedia of Archaeal and Bacterial Type Strains, Phase II (KMG-II): from individual species to whole genera.</title>
        <authorList>
            <person name="Goeker M."/>
        </authorList>
    </citation>
    <scope>NUCLEOTIDE SEQUENCE [LARGE SCALE GENOMIC DNA]</scope>
    <source>
        <strain evidence="1 2">DSM 2261</strain>
    </source>
</reference>
<organism evidence="1 2">
    <name type="scientific">Archangium gephyra</name>
    <dbReference type="NCBI Taxonomy" id="48"/>
    <lineage>
        <taxon>Bacteria</taxon>
        <taxon>Pseudomonadati</taxon>
        <taxon>Myxococcota</taxon>
        <taxon>Myxococcia</taxon>
        <taxon>Myxococcales</taxon>
        <taxon>Cystobacterineae</taxon>
        <taxon>Archangiaceae</taxon>
        <taxon>Archangium</taxon>
    </lineage>
</organism>
<sequence length="357" mass="38203">MVVSGMGLCCPIGMTAAQACASIRAGITRISLHAAYRCLPPPEDMEVEEDANILRAGVVPGLEDDLEGSQRLLRLALPALQGLFSDSKLSRRDVSEGALLLALPLPDPAVSGWALSQRFARELFRCSGVGDWGKVVTLEAGAAGVMMLVEQARMLLANRSIRFCILLALDSYLSVDRLTWLDKARRLHSPRNVDGFIPGEAACALLLEHRRTAEARGVPLRGVVGPMAAGTEPVAVDSGRWSTGAGLCQALHPLLRAGWGEAIGEWTLCNLNGESYRAREWGLVQARLAKSLKATRKLQHPADRMGDAGTAMTAILMASACHAFSRRHAPAPVALVWVASDDDSRTALLLRAAHAVP</sequence>
<protein>
    <submittedName>
        <fullName evidence="1">3-oxoacyl-[acyl-carrier-protein] synthase-1</fullName>
    </submittedName>
</protein>
<gene>
    <name evidence="1" type="ORF">ATI61_103273</name>
</gene>
<name>A0ABX9K6K9_9BACT</name>
<evidence type="ECO:0000313" key="1">
    <source>
        <dbReference type="EMBL" id="REG34380.1"/>
    </source>
</evidence>
<dbReference type="RefSeq" id="WP_047856109.1">
    <property type="nucleotide sequence ID" value="NZ_QUMU01000003.1"/>
</dbReference>
<dbReference type="EMBL" id="QUMU01000003">
    <property type="protein sequence ID" value="REG34380.1"/>
    <property type="molecule type" value="Genomic_DNA"/>
</dbReference>
<dbReference type="Proteomes" id="UP000256345">
    <property type="component" value="Unassembled WGS sequence"/>
</dbReference>
<accession>A0ABX9K6K9</accession>
<keyword evidence="2" id="KW-1185">Reference proteome</keyword>
<dbReference type="SUPFAM" id="SSF53901">
    <property type="entry name" value="Thiolase-like"/>
    <property type="match status" value="2"/>
</dbReference>
<dbReference type="InterPro" id="IPR016039">
    <property type="entry name" value="Thiolase-like"/>
</dbReference>
<proteinExistence type="predicted"/>